<proteinExistence type="predicted"/>
<keyword evidence="1" id="KW-0489">Methyltransferase</keyword>
<dbReference type="Proteomes" id="UP000254651">
    <property type="component" value="Unassembled WGS sequence"/>
</dbReference>
<evidence type="ECO:0000313" key="2">
    <source>
        <dbReference type="Proteomes" id="UP000254651"/>
    </source>
</evidence>
<dbReference type="InterPro" id="IPR029063">
    <property type="entry name" value="SAM-dependent_MTases_sf"/>
</dbReference>
<gene>
    <name evidence="1" type="ORF">NCTC10295_01118</name>
</gene>
<protein>
    <submittedName>
        <fullName evidence="1">Putative N-6adenine-specific DNA methylase</fullName>
    </submittedName>
</protein>
<evidence type="ECO:0000313" key="1">
    <source>
        <dbReference type="EMBL" id="STZ76357.1"/>
    </source>
</evidence>
<dbReference type="REBASE" id="375944">
    <property type="entry name" value="M.Bde10295ORF1118P"/>
</dbReference>
<dbReference type="SUPFAM" id="SSF53335">
    <property type="entry name" value="S-adenosyl-L-methionine-dependent methyltransferases"/>
    <property type="match status" value="1"/>
</dbReference>
<keyword evidence="1" id="KW-0808">Transferase</keyword>
<keyword evidence="2" id="KW-1185">Reference proteome</keyword>
<dbReference type="GO" id="GO:0032259">
    <property type="term" value="P:methylation"/>
    <property type="evidence" value="ECO:0007669"/>
    <property type="project" value="UniProtKB-KW"/>
</dbReference>
<name>A0A378UGC4_BERDE</name>
<reference evidence="1 2" key="1">
    <citation type="submission" date="2018-06" db="EMBL/GenBank/DDBJ databases">
        <authorList>
            <consortium name="Pathogen Informatics"/>
            <person name="Doyle S."/>
        </authorList>
    </citation>
    <scope>NUCLEOTIDE SEQUENCE [LARGE SCALE GENOMIC DNA]</scope>
    <source>
        <strain evidence="1 2">NCTC10295</strain>
    </source>
</reference>
<organism evidence="1 2">
    <name type="scientific">Bergeriella denitrificans</name>
    <name type="common">Neisseria denitrificans</name>
    <dbReference type="NCBI Taxonomy" id="494"/>
    <lineage>
        <taxon>Bacteria</taxon>
        <taxon>Pseudomonadati</taxon>
        <taxon>Pseudomonadota</taxon>
        <taxon>Betaproteobacteria</taxon>
        <taxon>Neisseriales</taxon>
        <taxon>Neisseriaceae</taxon>
        <taxon>Bergeriella</taxon>
    </lineage>
</organism>
<dbReference type="GO" id="GO:0008168">
    <property type="term" value="F:methyltransferase activity"/>
    <property type="evidence" value="ECO:0007669"/>
    <property type="project" value="UniProtKB-KW"/>
</dbReference>
<accession>A0A378UGC4</accession>
<dbReference type="EMBL" id="UGQS01000002">
    <property type="protein sequence ID" value="STZ76357.1"/>
    <property type="molecule type" value="Genomic_DNA"/>
</dbReference>
<dbReference type="AlphaFoldDB" id="A0A378UGC4"/>
<dbReference type="RefSeq" id="WP_066076193.1">
    <property type="nucleotide sequence ID" value="NZ_CP181246.1"/>
</dbReference>
<sequence length="216" mass="25048">MPAGFLTTLTCTATSIDTNRLRRILYDQLKDHTRNKHLDKATKAKVVQAIQSFNGYKDLNCLRSWLLFSGNQAATLAEFYTKHMYNSIRRSDYPTADDYLKGLEIESQPFQTLLPPHLGNPKTLLILDPPYVSTLQGMYANNRYFGMVQFLQLMDMVRPPFILFGSTRSELLSYLSYVRDFRPDEWPRFNGFKTESLTVNIGRGVAEYEDNMVWKF</sequence>